<evidence type="ECO:0000313" key="6">
    <source>
        <dbReference type="EMBL" id="KKS21041.1"/>
    </source>
</evidence>
<dbReference type="InterPro" id="IPR036259">
    <property type="entry name" value="MFS_trans_sf"/>
</dbReference>
<feature type="transmembrane region" description="Helical" evidence="4">
    <location>
        <begin position="121"/>
        <end position="138"/>
    </location>
</feature>
<protein>
    <submittedName>
        <fullName evidence="6">Major facilitator superfamily MFS-1</fullName>
    </submittedName>
</protein>
<feature type="domain" description="Major facilitator superfamily (MFS) profile" evidence="5">
    <location>
        <begin position="75"/>
        <end position="259"/>
    </location>
</feature>
<dbReference type="InterPro" id="IPR020846">
    <property type="entry name" value="MFS_dom"/>
</dbReference>
<feature type="transmembrane region" description="Helical" evidence="4">
    <location>
        <begin position="234"/>
        <end position="255"/>
    </location>
</feature>
<reference evidence="6 7" key="1">
    <citation type="journal article" date="2015" name="Nature">
        <title>rRNA introns, odd ribosomes, and small enigmatic genomes across a large radiation of phyla.</title>
        <authorList>
            <person name="Brown C.T."/>
            <person name="Hug L.A."/>
            <person name="Thomas B.C."/>
            <person name="Sharon I."/>
            <person name="Castelle C.J."/>
            <person name="Singh A."/>
            <person name="Wilkins M.J."/>
            <person name="Williams K.H."/>
            <person name="Banfield J.F."/>
        </authorList>
    </citation>
    <scope>NUCLEOTIDE SEQUENCE [LARGE SCALE GENOMIC DNA]</scope>
</reference>
<evidence type="ECO:0000256" key="2">
    <source>
        <dbReference type="ARBA" id="ARBA00022989"/>
    </source>
</evidence>
<evidence type="ECO:0000256" key="1">
    <source>
        <dbReference type="ARBA" id="ARBA00022692"/>
    </source>
</evidence>
<comment type="caution">
    <text evidence="6">The sequence shown here is derived from an EMBL/GenBank/DDBJ whole genome shotgun (WGS) entry which is preliminary data.</text>
</comment>
<proteinExistence type="predicted"/>
<keyword evidence="1 4" id="KW-0812">Transmembrane</keyword>
<feature type="transmembrane region" description="Helical" evidence="4">
    <location>
        <begin position="208"/>
        <end position="228"/>
    </location>
</feature>
<keyword evidence="3 4" id="KW-0472">Membrane</keyword>
<feature type="transmembrane region" description="Helical" evidence="4">
    <location>
        <begin position="85"/>
        <end position="106"/>
    </location>
</feature>
<keyword evidence="2 4" id="KW-1133">Transmembrane helix</keyword>
<feature type="transmembrane region" description="Helical" evidence="4">
    <location>
        <begin position="7"/>
        <end position="24"/>
    </location>
</feature>
<evidence type="ECO:0000313" key="7">
    <source>
        <dbReference type="Proteomes" id="UP000034507"/>
    </source>
</evidence>
<evidence type="ECO:0000259" key="5">
    <source>
        <dbReference type="PROSITE" id="PS50850"/>
    </source>
</evidence>
<feature type="transmembrane region" description="Helical" evidence="4">
    <location>
        <begin position="150"/>
        <end position="168"/>
    </location>
</feature>
<dbReference type="InterPro" id="IPR011701">
    <property type="entry name" value="MFS"/>
</dbReference>
<name>A0A0G0ZG74_UNCKA</name>
<dbReference type="EMBL" id="LCBX01000009">
    <property type="protein sequence ID" value="KKS21041.1"/>
    <property type="molecule type" value="Genomic_DNA"/>
</dbReference>
<feature type="transmembrane region" description="Helical" evidence="4">
    <location>
        <begin position="174"/>
        <end position="196"/>
    </location>
</feature>
<accession>A0A0G0ZG74</accession>
<sequence length="259" mass="28163">MGRSRMLFTVGQISTSILAGYISAVFGMKIAWFVSGTFFLIATVLGSVVLLKAGDDLAEYSEPDMNEPDASLKQIFSLAVKNRKIVGATSLIVAYSFASKPVFMYWPQIVKYLGMPEAERGWAILMIAIPTMFGGLLAGHNMLFTRNKRGLLRILTLLGIGMVISGSASQLSMFFLGLILIEVAYGSVNIVMYGHLFNEIHPRHRSTVNSMISATRTLGGAASLLIMGKLADVYSPQVTLTLGGMLVLLTTVFYVRSKT</sequence>
<organism evidence="6 7">
    <name type="scientific">candidate division WWE3 bacterium GW2011_GWC1_41_7</name>
    <dbReference type="NCBI Taxonomy" id="1619119"/>
    <lineage>
        <taxon>Bacteria</taxon>
        <taxon>Katanobacteria</taxon>
    </lineage>
</organism>
<dbReference type="GO" id="GO:0022857">
    <property type="term" value="F:transmembrane transporter activity"/>
    <property type="evidence" value="ECO:0007669"/>
    <property type="project" value="InterPro"/>
</dbReference>
<dbReference type="AlphaFoldDB" id="A0A0G0ZG74"/>
<dbReference type="Gene3D" id="1.20.1250.20">
    <property type="entry name" value="MFS general substrate transporter like domains"/>
    <property type="match status" value="1"/>
</dbReference>
<evidence type="ECO:0000256" key="3">
    <source>
        <dbReference type="ARBA" id="ARBA00023136"/>
    </source>
</evidence>
<dbReference type="SUPFAM" id="SSF103473">
    <property type="entry name" value="MFS general substrate transporter"/>
    <property type="match status" value="1"/>
</dbReference>
<dbReference type="Proteomes" id="UP000034507">
    <property type="component" value="Unassembled WGS sequence"/>
</dbReference>
<dbReference type="Pfam" id="PF07690">
    <property type="entry name" value="MFS_1"/>
    <property type="match status" value="1"/>
</dbReference>
<gene>
    <name evidence="6" type="ORF">UU77_C0009G0003</name>
</gene>
<dbReference type="PROSITE" id="PS50850">
    <property type="entry name" value="MFS"/>
    <property type="match status" value="1"/>
</dbReference>
<evidence type="ECO:0000256" key="4">
    <source>
        <dbReference type="SAM" id="Phobius"/>
    </source>
</evidence>
<feature type="transmembrane region" description="Helical" evidence="4">
    <location>
        <begin position="30"/>
        <end position="51"/>
    </location>
</feature>